<reference evidence="2 3" key="1">
    <citation type="submission" date="2022-06" db="EMBL/GenBank/DDBJ databases">
        <title>A taxonomic note on the genus Prevotella: Description of four novel genera and emended description of the genera Hallella and Xylanibacter.</title>
        <authorList>
            <person name="Hitch T.C.A."/>
        </authorList>
    </citation>
    <scope>NUCLEOTIDE SEQUENCE [LARGE SCALE GENOMIC DNA]</scope>
    <source>
        <strain evidence="2 3">DSM 100619</strain>
    </source>
</reference>
<dbReference type="RefSeq" id="WP_252760378.1">
    <property type="nucleotide sequence ID" value="NZ_JAMXLY010000010.1"/>
</dbReference>
<dbReference type="Proteomes" id="UP001204015">
    <property type="component" value="Unassembled WGS sequence"/>
</dbReference>
<name>A0ABT1BW26_9BACT</name>
<feature type="transmembrane region" description="Helical" evidence="1">
    <location>
        <begin position="65"/>
        <end position="83"/>
    </location>
</feature>
<sequence>MIYFVIAVTILYIIYMTYKKGEPLSSISEISYVAKHHWEFIAYMLFLAVYVLPVMYWKSSPGTRFLIYFTALGMFMAIITPVFRTHGAVFHDVGGVITCVSCQVCVLLNHPILLLAWFPYIFFFLFLRKENHIHPVFWAEMTVLENMFMYSLV</sequence>
<dbReference type="EMBL" id="JAMXLY010000010">
    <property type="protein sequence ID" value="MCO6025015.1"/>
    <property type="molecule type" value="Genomic_DNA"/>
</dbReference>
<comment type="caution">
    <text evidence="2">The sequence shown here is derived from an EMBL/GenBank/DDBJ whole genome shotgun (WGS) entry which is preliminary data.</text>
</comment>
<feature type="transmembrane region" description="Helical" evidence="1">
    <location>
        <begin position="40"/>
        <end position="58"/>
    </location>
</feature>
<accession>A0ABT1BW26</accession>
<keyword evidence="1" id="KW-0812">Transmembrane</keyword>
<feature type="transmembrane region" description="Helical" evidence="1">
    <location>
        <begin position="95"/>
        <end position="127"/>
    </location>
</feature>
<protein>
    <submittedName>
        <fullName evidence="2">Uncharacterized protein</fullName>
    </submittedName>
</protein>
<evidence type="ECO:0000313" key="2">
    <source>
        <dbReference type="EMBL" id="MCO6025015.1"/>
    </source>
</evidence>
<evidence type="ECO:0000256" key="1">
    <source>
        <dbReference type="SAM" id="Phobius"/>
    </source>
</evidence>
<proteinExistence type="predicted"/>
<keyword evidence="1" id="KW-0472">Membrane</keyword>
<organism evidence="2 3">
    <name type="scientific">Segatella cerevisiae</name>
    <dbReference type="NCBI Taxonomy" id="2053716"/>
    <lineage>
        <taxon>Bacteria</taxon>
        <taxon>Pseudomonadati</taxon>
        <taxon>Bacteroidota</taxon>
        <taxon>Bacteroidia</taxon>
        <taxon>Bacteroidales</taxon>
        <taxon>Prevotellaceae</taxon>
        <taxon>Segatella</taxon>
    </lineage>
</organism>
<gene>
    <name evidence="2" type="ORF">NG821_04010</name>
</gene>
<keyword evidence="1" id="KW-1133">Transmembrane helix</keyword>
<keyword evidence="3" id="KW-1185">Reference proteome</keyword>
<evidence type="ECO:0000313" key="3">
    <source>
        <dbReference type="Proteomes" id="UP001204015"/>
    </source>
</evidence>